<proteinExistence type="inferred from homology"/>
<dbReference type="SUPFAM" id="SSF49777">
    <property type="entry name" value="PEBP-like"/>
    <property type="match status" value="1"/>
</dbReference>
<dbReference type="Gene3D" id="3.90.280.10">
    <property type="entry name" value="PEBP-like"/>
    <property type="match status" value="1"/>
</dbReference>
<gene>
    <name evidence="2" type="ORF">I2501_31430</name>
</gene>
<dbReference type="InterPro" id="IPR036610">
    <property type="entry name" value="PEBP-like_sf"/>
</dbReference>
<accession>A0A931B9A0</accession>
<evidence type="ECO:0000256" key="1">
    <source>
        <dbReference type="ARBA" id="ARBA00007120"/>
    </source>
</evidence>
<dbReference type="AlphaFoldDB" id="A0A931B9A0"/>
<dbReference type="InterPro" id="IPR005247">
    <property type="entry name" value="YbhB_YbcL/LppC-like"/>
</dbReference>
<dbReference type="Pfam" id="PF01161">
    <property type="entry name" value="PBP"/>
    <property type="match status" value="1"/>
</dbReference>
<name>A0A931B9A0_9ACTN</name>
<evidence type="ECO:0000313" key="2">
    <source>
        <dbReference type="EMBL" id="MBF9072538.1"/>
    </source>
</evidence>
<dbReference type="RefSeq" id="WP_196197716.1">
    <property type="nucleotide sequence ID" value="NZ_JADPRT010000017.1"/>
</dbReference>
<dbReference type="Proteomes" id="UP000657385">
    <property type="component" value="Unassembled WGS sequence"/>
</dbReference>
<dbReference type="CDD" id="cd00865">
    <property type="entry name" value="PEBP_bact_arch"/>
    <property type="match status" value="1"/>
</dbReference>
<protein>
    <submittedName>
        <fullName evidence="2">YbhB/YbcL family Raf kinase inhibitor-like protein</fullName>
    </submittedName>
</protein>
<dbReference type="EMBL" id="JADPRT010000017">
    <property type="protein sequence ID" value="MBF9072538.1"/>
    <property type="molecule type" value="Genomic_DNA"/>
</dbReference>
<organism evidence="2 3">
    <name type="scientific">Streptacidiphilus fuscans</name>
    <dbReference type="NCBI Taxonomy" id="2789292"/>
    <lineage>
        <taxon>Bacteria</taxon>
        <taxon>Bacillati</taxon>
        <taxon>Actinomycetota</taxon>
        <taxon>Actinomycetes</taxon>
        <taxon>Kitasatosporales</taxon>
        <taxon>Streptomycetaceae</taxon>
        <taxon>Streptacidiphilus</taxon>
    </lineage>
</organism>
<dbReference type="InterPro" id="IPR008914">
    <property type="entry name" value="PEBP"/>
</dbReference>
<evidence type="ECO:0000313" key="3">
    <source>
        <dbReference type="Proteomes" id="UP000657385"/>
    </source>
</evidence>
<reference evidence="2" key="1">
    <citation type="submission" date="2020-11" db="EMBL/GenBank/DDBJ databases">
        <title>Isolation and identification of active actinomycetes.</title>
        <authorList>
            <person name="Yu B."/>
        </authorList>
    </citation>
    <scope>NUCLEOTIDE SEQUENCE</scope>
    <source>
        <strain evidence="2">NEAU-YB345</strain>
    </source>
</reference>
<comment type="caution">
    <text evidence="2">The sequence shown here is derived from an EMBL/GenBank/DDBJ whole genome shotgun (WGS) entry which is preliminary data.</text>
</comment>
<sequence>MTCDSPHDYSPGLTFHGVPAGTAQLALSMVDLNNHKVHWLQVGLPATTSGSPAHTLTLGARELMNDLGEATYDGPCPPAGQTHRYELTLYALADALPASFGQHTTPSQTLQSLRNAAHATASFVAPYTRR</sequence>
<comment type="similarity">
    <text evidence="1">Belongs to the UPF0098 family.</text>
</comment>
<keyword evidence="3" id="KW-1185">Reference proteome</keyword>